<dbReference type="Gene3D" id="3.30.160.250">
    <property type="match status" value="1"/>
</dbReference>
<dbReference type="EMBL" id="QBMC01000026">
    <property type="protein sequence ID" value="PZO20733.1"/>
    <property type="molecule type" value="Genomic_DNA"/>
</dbReference>
<reference evidence="2 3" key="2">
    <citation type="submission" date="2018-06" db="EMBL/GenBank/DDBJ databases">
        <title>Metagenomic assembly of (sub)arctic Cyanobacteria and their associated microbiome from non-axenic cultures.</title>
        <authorList>
            <person name="Baurain D."/>
        </authorList>
    </citation>
    <scope>NUCLEOTIDE SEQUENCE [LARGE SCALE GENOMIC DNA]</scope>
    <source>
        <strain evidence="2">ULC129bin1</strain>
    </source>
</reference>
<dbReference type="SUPFAM" id="SSF143100">
    <property type="entry name" value="TTHA1013/TTHA0281-like"/>
    <property type="match status" value="1"/>
</dbReference>
<evidence type="ECO:0000259" key="1">
    <source>
        <dbReference type="Pfam" id="PF15919"/>
    </source>
</evidence>
<reference evidence="3" key="1">
    <citation type="submission" date="2018-04" db="EMBL/GenBank/DDBJ databases">
        <authorList>
            <person name="Cornet L."/>
        </authorList>
    </citation>
    <scope>NUCLEOTIDE SEQUENCE [LARGE SCALE GENOMIC DNA]</scope>
</reference>
<dbReference type="PANTHER" id="PTHR34504">
    <property type="entry name" value="ANTITOXIN HICB"/>
    <property type="match status" value="1"/>
</dbReference>
<name>A0A2W4UID1_9CYAN</name>
<dbReference type="InterPro" id="IPR013321">
    <property type="entry name" value="Arc_rbn_hlx_hlx"/>
</dbReference>
<feature type="domain" description="HicB-like antitoxin of toxin-antitoxin system" evidence="1">
    <location>
        <begin position="3"/>
        <end position="126"/>
    </location>
</feature>
<dbReference type="InterPro" id="IPR010985">
    <property type="entry name" value="Ribbon_hlx_hlx"/>
</dbReference>
<dbReference type="AlphaFoldDB" id="A0A2W4UID1"/>
<accession>A0A2W4UID1</accession>
<dbReference type="InterPro" id="IPR035069">
    <property type="entry name" value="TTHA1013/TTHA0281-like"/>
</dbReference>
<evidence type="ECO:0000313" key="2">
    <source>
        <dbReference type="EMBL" id="PZO20733.1"/>
    </source>
</evidence>
<dbReference type="Pfam" id="PF15919">
    <property type="entry name" value="HicB_lk_antitox"/>
    <property type="match status" value="1"/>
</dbReference>
<sequence length="140" mass="15213">MRYPVVIHKDADSDYGVTVPDLPGCFSAGESINDAISGVTEAIECHIEGLLIDGENIPLSLSIESHKENSDFADAFAWMLVDVDLSKLSGKTKRINVTIPERILSRIDAYAESHNESRSGLMANAAIAYIATQDDRDSSQ</sequence>
<dbReference type="Gene3D" id="1.10.1220.10">
    <property type="entry name" value="Met repressor-like"/>
    <property type="match status" value="1"/>
</dbReference>
<protein>
    <recommendedName>
        <fullName evidence="1">HicB-like antitoxin of toxin-antitoxin system domain-containing protein</fullName>
    </recommendedName>
</protein>
<evidence type="ECO:0000313" key="3">
    <source>
        <dbReference type="Proteomes" id="UP000249354"/>
    </source>
</evidence>
<dbReference type="InterPro" id="IPR031807">
    <property type="entry name" value="HicB-like"/>
</dbReference>
<dbReference type="PANTHER" id="PTHR34504:SF2">
    <property type="entry name" value="UPF0150 PROTEIN SSL0259"/>
    <property type="match status" value="1"/>
</dbReference>
<gene>
    <name evidence="2" type="ORF">DCF25_06020</name>
</gene>
<dbReference type="CDD" id="cd22231">
    <property type="entry name" value="RHH_NikR_HicB-like"/>
    <property type="match status" value="1"/>
</dbReference>
<dbReference type="SUPFAM" id="SSF47598">
    <property type="entry name" value="Ribbon-helix-helix"/>
    <property type="match status" value="1"/>
</dbReference>
<dbReference type="GO" id="GO:0006355">
    <property type="term" value="P:regulation of DNA-templated transcription"/>
    <property type="evidence" value="ECO:0007669"/>
    <property type="project" value="InterPro"/>
</dbReference>
<organism evidence="2 3">
    <name type="scientific">Leptolyngbya foveolarum</name>
    <dbReference type="NCBI Taxonomy" id="47253"/>
    <lineage>
        <taxon>Bacteria</taxon>
        <taxon>Bacillati</taxon>
        <taxon>Cyanobacteriota</taxon>
        <taxon>Cyanophyceae</taxon>
        <taxon>Leptolyngbyales</taxon>
        <taxon>Leptolyngbyaceae</taxon>
        <taxon>Leptolyngbya group</taxon>
        <taxon>Leptolyngbya</taxon>
    </lineage>
</organism>
<comment type="caution">
    <text evidence="2">The sequence shown here is derived from an EMBL/GenBank/DDBJ whole genome shotgun (WGS) entry which is preliminary data.</text>
</comment>
<proteinExistence type="predicted"/>
<dbReference type="InterPro" id="IPR051404">
    <property type="entry name" value="TA_system_antitoxin"/>
</dbReference>
<dbReference type="Proteomes" id="UP000249354">
    <property type="component" value="Unassembled WGS sequence"/>
</dbReference>